<comment type="caution">
    <text evidence="8">The sequence shown here is derived from an EMBL/GenBank/DDBJ whole genome shotgun (WGS) entry which is preliminary data.</text>
</comment>
<feature type="compositionally biased region" description="Low complexity" evidence="6">
    <location>
        <begin position="852"/>
        <end position="865"/>
    </location>
</feature>
<dbReference type="AlphaFoldDB" id="A0A0K9P441"/>
<dbReference type="GO" id="GO:0140312">
    <property type="term" value="F:cargo adaptor activity"/>
    <property type="evidence" value="ECO:0000318"/>
    <property type="project" value="GO_Central"/>
</dbReference>
<dbReference type="Pfam" id="PF01602">
    <property type="entry name" value="Adaptin_N"/>
    <property type="match status" value="1"/>
</dbReference>
<feature type="region of interest" description="Disordered" evidence="6">
    <location>
        <begin position="956"/>
        <end position="978"/>
    </location>
</feature>
<evidence type="ECO:0000259" key="7">
    <source>
        <dbReference type="Pfam" id="PF01602"/>
    </source>
</evidence>
<evidence type="ECO:0000256" key="6">
    <source>
        <dbReference type="SAM" id="MobiDB-lite"/>
    </source>
</evidence>
<comment type="function">
    <text evidence="5">Subunit of novel type of clathrin- or non-clathrin-associated protein coat involved in targeting proteins from the trans-Golgi network (TGN) to the endosomal-lysosomal system.</text>
</comment>
<keyword evidence="2 5" id="KW-0813">Transport</keyword>
<evidence type="ECO:0000256" key="4">
    <source>
        <dbReference type="ARBA" id="ARBA00023136"/>
    </source>
</evidence>
<feature type="region of interest" description="Disordered" evidence="6">
    <location>
        <begin position="732"/>
        <end position="757"/>
    </location>
</feature>
<dbReference type="GO" id="GO:0030124">
    <property type="term" value="C:AP-4 adaptor complex"/>
    <property type="evidence" value="ECO:0000318"/>
    <property type="project" value="GO_Central"/>
</dbReference>
<evidence type="ECO:0000256" key="2">
    <source>
        <dbReference type="ARBA" id="ARBA00022448"/>
    </source>
</evidence>
<dbReference type="InterPro" id="IPR050840">
    <property type="entry name" value="Adaptor_Complx_Large_Subunit"/>
</dbReference>
<name>A0A0K9P441_ZOSMR</name>
<proteinExistence type="inferred from homology"/>
<evidence type="ECO:0000313" key="8">
    <source>
        <dbReference type="EMBL" id="KMZ63002.1"/>
    </source>
</evidence>
<feature type="compositionally biased region" description="Polar residues" evidence="6">
    <location>
        <begin position="825"/>
        <end position="840"/>
    </location>
</feature>
<dbReference type="EMBL" id="LFYR01001279">
    <property type="protein sequence ID" value="KMZ63002.1"/>
    <property type="molecule type" value="Genomic_DNA"/>
</dbReference>
<keyword evidence="5" id="KW-0333">Golgi apparatus</keyword>
<organism evidence="8 9">
    <name type="scientific">Zostera marina</name>
    <name type="common">Eelgrass</name>
    <dbReference type="NCBI Taxonomy" id="29655"/>
    <lineage>
        <taxon>Eukaryota</taxon>
        <taxon>Viridiplantae</taxon>
        <taxon>Streptophyta</taxon>
        <taxon>Embryophyta</taxon>
        <taxon>Tracheophyta</taxon>
        <taxon>Spermatophyta</taxon>
        <taxon>Magnoliopsida</taxon>
        <taxon>Liliopsida</taxon>
        <taxon>Zosteraceae</taxon>
        <taxon>Zostera</taxon>
    </lineage>
</organism>
<dbReference type="GO" id="GO:0012505">
    <property type="term" value="C:endomembrane system"/>
    <property type="evidence" value="ECO:0007669"/>
    <property type="project" value="UniProtKB-SubCell"/>
</dbReference>
<feature type="compositionally biased region" description="Polar residues" evidence="6">
    <location>
        <begin position="966"/>
        <end position="978"/>
    </location>
</feature>
<sequence length="978" mass="108038">MEQLKTIGRELAMGSQGGWGQSKEFLDLVKSIGESRSKAEEDRIILREIETLKRRINEPDIPRRKMKEYIIRLVYVEMLGHDASFGHIHAVKMTHDDSLLLKRTGYLAVTLFLNEDHDLIILIVNTIQKDLKSTNYLVVCAALTVVCKLINEETIPAVLPQVVELLAHPKEAVRKKAVMALHRFYQKSPSSVMHIISNFRKKICDNDPGVMGATLCPLFDLITEDASSFKDLVNSFVNILKQVAERRLPKTYDYHQMPAPFIQIRLLKILGLLGGGDKHASEGMYTILGDIFRKSETSSNIGNAVLYECICCVSSIYPNPRLLETSAEITSRFLKSESHNLKYMGIDALGRLLKINPDIAEQHQLAVIDCLEDPDDTLKRKTFGLLYKMTKSTNVEVIVDRMIDYMISINDNHYKTEIASQCVELAEQFAPSNHWFIHIMNKVFEHAGDLVNERVAHNFMRLIAEGFGEEDEGADSQLRSFAVGSYLQIIGEPKLPSLFVQVICWVLGEYGTEDGKQSASYITGKLCDVAEAHPNDDNVKAFAITAIMKLYAFESAAGRKMDMLSECESLIDELSASHSTDLQQRSYELQALLSLDSHTVENLMPFDASCEDIEVDKDLNFLNNYVQLSIENGDRPYIPESERSGMFNIDSFKNQDRQESSAHALRFEAYELPKPVPVKVPSSAAPITDLVPVSESIYSKETATASVIPFTSDLLSNDAGVKLRLEGVQKRWGKPTYSSSSGSPVSTSNTQKTSNGISGIDVADHVISIPRDLSYDSTSKQSAQISEEKQKLAASLFGASSSKSGRRTASSHKNAKGINAHTEKSSVGTKSVPRESTQQSIPPPDLLDFSEETPVSETVSSSAPVGDPFGQLDGLLGPTIVTSTSNLTTDTVKPPDLMALYTDAPILDTTSDFTDPSVTNPNLTDLLASNINSHGEKTETMVKKGPNRQASLEKFSTARQVGVTPSGKNPNLFSDLLS</sequence>
<comment type="subunit">
    <text evidence="5">Adaptor protein complex 4 (AP-4) is a heterotetramer composed of two large adaptins, a medium adaptin and a small adaptin.</text>
</comment>
<evidence type="ECO:0000313" key="9">
    <source>
        <dbReference type="Proteomes" id="UP000036987"/>
    </source>
</evidence>
<dbReference type="SUPFAM" id="SSF48371">
    <property type="entry name" value="ARM repeat"/>
    <property type="match status" value="1"/>
</dbReference>
<gene>
    <name evidence="8" type="ORF">ZOSMA_42G00430</name>
</gene>
<evidence type="ECO:0000256" key="3">
    <source>
        <dbReference type="ARBA" id="ARBA00022927"/>
    </source>
</evidence>
<evidence type="ECO:0000256" key="5">
    <source>
        <dbReference type="PIRNR" id="PIRNR037097"/>
    </source>
</evidence>
<feature type="region of interest" description="Disordered" evidence="6">
    <location>
        <begin position="796"/>
        <end position="867"/>
    </location>
</feature>
<dbReference type="GO" id="GO:0006886">
    <property type="term" value="P:intracellular protein transport"/>
    <property type="evidence" value="ECO:0007669"/>
    <property type="project" value="UniProtKB-UniRule"/>
</dbReference>
<dbReference type="InterPro" id="IPR016024">
    <property type="entry name" value="ARM-type_fold"/>
</dbReference>
<protein>
    <recommendedName>
        <fullName evidence="5">AP-4 complex subunit epsilon</fullName>
    </recommendedName>
</protein>
<dbReference type="InterPro" id="IPR002553">
    <property type="entry name" value="Clathrin/coatomer_adapt-like_N"/>
</dbReference>
<feature type="compositionally biased region" description="Basic residues" evidence="6">
    <location>
        <begin position="804"/>
        <end position="815"/>
    </location>
</feature>
<keyword evidence="9" id="KW-1185">Reference proteome</keyword>
<keyword evidence="4 5" id="KW-0472">Membrane</keyword>
<dbReference type="OMA" id="ADNNMEI"/>
<dbReference type="STRING" id="29655.A0A0K9P441"/>
<dbReference type="PIRSF" id="PIRSF037097">
    <property type="entry name" value="AP4_complex_epsilon"/>
    <property type="match status" value="1"/>
</dbReference>
<feature type="compositionally biased region" description="Low complexity" evidence="6">
    <location>
        <begin position="738"/>
        <end position="748"/>
    </location>
</feature>
<comment type="similarity">
    <text evidence="5">Belongs to the adaptor complexes large subunit family.</text>
</comment>
<dbReference type="Gene3D" id="1.25.10.10">
    <property type="entry name" value="Leucine-rich Repeat Variant"/>
    <property type="match status" value="1"/>
</dbReference>
<dbReference type="InterPro" id="IPR017109">
    <property type="entry name" value="AP4_complex_esu"/>
</dbReference>
<dbReference type="OrthoDB" id="29308at2759"/>
<keyword evidence="3 5" id="KW-0653">Protein transport</keyword>
<dbReference type="PANTHER" id="PTHR22780">
    <property type="entry name" value="ADAPTIN, ALPHA/GAMMA/EPSILON"/>
    <property type="match status" value="1"/>
</dbReference>
<comment type="subcellular location">
    <subcellularLocation>
        <location evidence="1">Endomembrane system</location>
    </subcellularLocation>
</comment>
<reference evidence="9" key="1">
    <citation type="journal article" date="2016" name="Nature">
        <title>The genome of the seagrass Zostera marina reveals angiosperm adaptation to the sea.</title>
        <authorList>
            <person name="Olsen J.L."/>
            <person name="Rouze P."/>
            <person name="Verhelst B."/>
            <person name="Lin Y.-C."/>
            <person name="Bayer T."/>
            <person name="Collen J."/>
            <person name="Dattolo E."/>
            <person name="De Paoli E."/>
            <person name="Dittami S."/>
            <person name="Maumus F."/>
            <person name="Michel G."/>
            <person name="Kersting A."/>
            <person name="Lauritano C."/>
            <person name="Lohaus R."/>
            <person name="Toepel M."/>
            <person name="Tonon T."/>
            <person name="Vanneste K."/>
            <person name="Amirebrahimi M."/>
            <person name="Brakel J."/>
            <person name="Bostroem C."/>
            <person name="Chovatia M."/>
            <person name="Grimwood J."/>
            <person name="Jenkins J.W."/>
            <person name="Jueterbock A."/>
            <person name="Mraz A."/>
            <person name="Stam W.T."/>
            <person name="Tice H."/>
            <person name="Bornberg-Bauer E."/>
            <person name="Green P.J."/>
            <person name="Pearson G.A."/>
            <person name="Procaccini G."/>
            <person name="Duarte C.M."/>
            <person name="Schmutz J."/>
            <person name="Reusch T.B.H."/>
            <person name="Van de Peer Y."/>
        </authorList>
    </citation>
    <scope>NUCLEOTIDE SEQUENCE [LARGE SCALE GENOMIC DNA]</scope>
    <source>
        <strain evidence="9">cv. Finnish</strain>
    </source>
</reference>
<dbReference type="InterPro" id="IPR011989">
    <property type="entry name" value="ARM-like"/>
</dbReference>
<evidence type="ECO:0000256" key="1">
    <source>
        <dbReference type="ARBA" id="ARBA00004308"/>
    </source>
</evidence>
<feature type="domain" description="Clathrin/coatomer adaptor adaptin-like N-terminal" evidence="7">
    <location>
        <begin position="48"/>
        <end position="596"/>
    </location>
</feature>
<dbReference type="Proteomes" id="UP000036987">
    <property type="component" value="Unassembled WGS sequence"/>
</dbReference>
<accession>A0A0K9P441</accession>